<dbReference type="RefSeq" id="WP_108982211.1">
    <property type="nucleotide sequence ID" value="NZ_BAABXB010000192.1"/>
</dbReference>
<dbReference type="NCBIfam" id="TIGR00496">
    <property type="entry name" value="frr"/>
    <property type="match status" value="1"/>
</dbReference>
<evidence type="ECO:0000256" key="4">
    <source>
        <dbReference type="ARBA" id="ARBA00022917"/>
    </source>
</evidence>
<comment type="function">
    <text evidence="5">Responsible for the release of ribosomes from messenger RNA at the termination of protein biosynthesis. May increase the efficiency of translation by recycling ribosomes from one round of translation to another.</text>
</comment>
<dbReference type="GO" id="GO:0043023">
    <property type="term" value="F:ribosomal large subunit binding"/>
    <property type="evidence" value="ECO:0007669"/>
    <property type="project" value="TreeGrafter"/>
</dbReference>
<organism evidence="7 8">
    <name type="scientific">Apilactobacillus micheneri</name>
    <dbReference type="NCBI Taxonomy" id="1899430"/>
    <lineage>
        <taxon>Bacteria</taxon>
        <taxon>Bacillati</taxon>
        <taxon>Bacillota</taxon>
        <taxon>Bacilli</taxon>
        <taxon>Lactobacillales</taxon>
        <taxon>Lactobacillaceae</taxon>
        <taxon>Apilactobacillus</taxon>
    </lineage>
</organism>
<sequence>MVTSKEVLDNAKSKMQKTTEALKHDLGGIRAGRANPSLLSGVTVDYYGATTPLNQIAAITVPEARVIMVSPYDKSALNNIEKGILEADLGINPANDGDKIRMVIPQLTEERRAEVSKKVKATGESNKVAIRNVRREAMDAVKKGNKSDDFNDDEAHRLEDQVQQLTDKEIKHVDQIVSDKENEVMNG</sequence>
<dbReference type="HAMAP" id="MF_00040">
    <property type="entry name" value="RRF"/>
    <property type="match status" value="1"/>
</dbReference>
<dbReference type="Pfam" id="PF01765">
    <property type="entry name" value="RRF"/>
    <property type="match status" value="1"/>
</dbReference>
<dbReference type="SUPFAM" id="SSF55194">
    <property type="entry name" value="Ribosome recycling factor, RRF"/>
    <property type="match status" value="1"/>
</dbReference>
<dbReference type="InterPro" id="IPR036191">
    <property type="entry name" value="RRF_sf"/>
</dbReference>
<comment type="subcellular location">
    <subcellularLocation>
        <location evidence="1 5">Cytoplasm</location>
    </subcellularLocation>
</comment>
<dbReference type="GO" id="GO:0005737">
    <property type="term" value="C:cytoplasm"/>
    <property type="evidence" value="ECO:0007669"/>
    <property type="project" value="UniProtKB-SubCell"/>
</dbReference>
<gene>
    <name evidence="5" type="primary">frr</name>
    <name evidence="7" type="ORF">DY130_02930</name>
</gene>
<dbReference type="InterPro" id="IPR002661">
    <property type="entry name" value="Ribosome_recyc_fac"/>
</dbReference>
<comment type="caution">
    <text evidence="7">The sequence shown here is derived from an EMBL/GenBank/DDBJ whole genome shotgun (WGS) entry which is preliminary data.</text>
</comment>
<keyword evidence="3 5" id="KW-0963">Cytoplasm</keyword>
<name>A0A2S2JIT0_9LACO</name>
<dbReference type="FunFam" id="1.10.132.20:FF:000001">
    <property type="entry name" value="Ribosome-recycling factor"/>
    <property type="match status" value="1"/>
</dbReference>
<dbReference type="EMBL" id="QUBG01000002">
    <property type="protein sequence ID" value="TPR45164.1"/>
    <property type="molecule type" value="Genomic_DNA"/>
</dbReference>
<evidence type="ECO:0000313" key="8">
    <source>
        <dbReference type="Proteomes" id="UP000784700"/>
    </source>
</evidence>
<evidence type="ECO:0000256" key="2">
    <source>
        <dbReference type="ARBA" id="ARBA00005912"/>
    </source>
</evidence>
<dbReference type="AlphaFoldDB" id="A0A2S2JIT0"/>
<evidence type="ECO:0000256" key="1">
    <source>
        <dbReference type="ARBA" id="ARBA00004496"/>
    </source>
</evidence>
<comment type="similarity">
    <text evidence="2 5">Belongs to the RRF family.</text>
</comment>
<evidence type="ECO:0000313" key="7">
    <source>
        <dbReference type="EMBL" id="TPR45164.1"/>
    </source>
</evidence>
<keyword evidence="4 5" id="KW-0648">Protein biosynthesis</keyword>
<dbReference type="CDD" id="cd00520">
    <property type="entry name" value="RRF"/>
    <property type="match status" value="1"/>
</dbReference>
<dbReference type="GeneID" id="58108134"/>
<dbReference type="GO" id="GO:0006415">
    <property type="term" value="P:translational termination"/>
    <property type="evidence" value="ECO:0007669"/>
    <property type="project" value="UniProtKB-UniRule"/>
</dbReference>
<dbReference type="PANTHER" id="PTHR20982">
    <property type="entry name" value="RIBOSOME RECYCLING FACTOR"/>
    <property type="match status" value="1"/>
</dbReference>
<dbReference type="Gene3D" id="1.10.132.20">
    <property type="entry name" value="Ribosome-recycling factor"/>
    <property type="match status" value="1"/>
</dbReference>
<proteinExistence type="inferred from homology"/>
<protein>
    <recommendedName>
        <fullName evidence="5">Ribosome-recycling factor</fullName>
        <shortName evidence="5">RRF</shortName>
    </recommendedName>
    <alternativeName>
        <fullName evidence="5">Ribosome-releasing factor</fullName>
    </alternativeName>
</protein>
<evidence type="ECO:0000256" key="5">
    <source>
        <dbReference type="HAMAP-Rule" id="MF_00040"/>
    </source>
</evidence>
<evidence type="ECO:0000259" key="6">
    <source>
        <dbReference type="Pfam" id="PF01765"/>
    </source>
</evidence>
<dbReference type="PANTHER" id="PTHR20982:SF3">
    <property type="entry name" value="MITOCHONDRIAL RIBOSOME RECYCLING FACTOR PSEUDO 1"/>
    <property type="match status" value="1"/>
</dbReference>
<dbReference type="Proteomes" id="UP000784700">
    <property type="component" value="Unassembled WGS sequence"/>
</dbReference>
<accession>A0A2S2JIT0</accession>
<dbReference type="InterPro" id="IPR023584">
    <property type="entry name" value="Ribosome_recyc_fac_dom"/>
</dbReference>
<reference evidence="7" key="1">
    <citation type="submission" date="2018-08" db="EMBL/GenBank/DDBJ databases">
        <title>Comparative genomics of wild bee and flower associated Lactobacillus reveals potential adaptation to the bee host.</title>
        <authorList>
            <person name="Vuong H.Q."/>
            <person name="Mcfrederick Q.S."/>
        </authorList>
    </citation>
    <scope>NUCLEOTIDE SEQUENCE</scope>
    <source>
        <strain evidence="7">HV_63</strain>
    </source>
</reference>
<dbReference type="Gene3D" id="3.30.1360.40">
    <property type="match status" value="1"/>
</dbReference>
<dbReference type="FunFam" id="3.30.1360.40:FF:000001">
    <property type="entry name" value="Ribosome-recycling factor"/>
    <property type="match status" value="1"/>
</dbReference>
<dbReference type="OrthoDB" id="9804006at2"/>
<evidence type="ECO:0000256" key="3">
    <source>
        <dbReference type="ARBA" id="ARBA00022490"/>
    </source>
</evidence>
<feature type="domain" description="Ribosome recycling factor" evidence="6">
    <location>
        <begin position="22"/>
        <end position="185"/>
    </location>
</feature>